<evidence type="ECO:0000256" key="4">
    <source>
        <dbReference type="ARBA" id="ARBA00022989"/>
    </source>
</evidence>
<dbReference type="PANTHER" id="PTHR30589:SF0">
    <property type="entry name" value="PHOSPHATIDYLGLYCEROL--PROLIPOPROTEIN DIACYLGLYCERYL TRANSFERASE"/>
    <property type="match status" value="1"/>
</dbReference>
<accession>X0W0U7</accession>
<keyword evidence="1" id="KW-1003">Cell membrane</keyword>
<keyword evidence="3 6" id="KW-0812">Transmembrane</keyword>
<keyword evidence="2" id="KW-0808">Transferase</keyword>
<protein>
    <recommendedName>
        <fullName evidence="8">Prolipoprotein diacylglyceryl transferase</fullName>
    </recommendedName>
</protein>
<gene>
    <name evidence="7" type="ORF">S01H1_59012</name>
</gene>
<evidence type="ECO:0000256" key="3">
    <source>
        <dbReference type="ARBA" id="ARBA00022692"/>
    </source>
</evidence>
<feature type="transmembrane region" description="Helical" evidence="6">
    <location>
        <begin position="122"/>
        <end position="139"/>
    </location>
</feature>
<evidence type="ECO:0008006" key="8">
    <source>
        <dbReference type="Google" id="ProtNLM"/>
    </source>
</evidence>
<dbReference type="EMBL" id="BARS01038573">
    <property type="protein sequence ID" value="GAG24155.1"/>
    <property type="molecule type" value="Genomic_DNA"/>
</dbReference>
<evidence type="ECO:0000256" key="6">
    <source>
        <dbReference type="SAM" id="Phobius"/>
    </source>
</evidence>
<reference evidence="7" key="1">
    <citation type="journal article" date="2014" name="Front. Microbiol.">
        <title>High frequency of phylogenetically diverse reductive dehalogenase-homologous genes in deep subseafloor sedimentary metagenomes.</title>
        <authorList>
            <person name="Kawai M."/>
            <person name="Futagami T."/>
            <person name="Toyoda A."/>
            <person name="Takaki Y."/>
            <person name="Nishi S."/>
            <person name="Hori S."/>
            <person name="Arai W."/>
            <person name="Tsubouchi T."/>
            <person name="Morono Y."/>
            <person name="Uchiyama I."/>
            <person name="Ito T."/>
            <person name="Fujiyama A."/>
            <person name="Inagaki F."/>
            <person name="Takami H."/>
        </authorList>
    </citation>
    <scope>NUCLEOTIDE SEQUENCE</scope>
    <source>
        <strain evidence="7">Expedition CK06-06</strain>
    </source>
</reference>
<dbReference type="PANTHER" id="PTHR30589">
    <property type="entry name" value="PROLIPOPROTEIN DIACYLGLYCERYL TRANSFERASE"/>
    <property type="match status" value="1"/>
</dbReference>
<dbReference type="GO" id="GO:0042158">
    <property type="term" value="P:lipoprotein biosynthetic process"/>
    <property type="evidence" value="ECO:0007669"/>
    <property type="project" value="InterPro"/>
</dbReference>
<keyword evidence="4 6" id="KW-1133">Transmembrane helix</keyword>
<evidence type="ECO:0000256" key="5">
    <source>
        <dbReference type="ARBA" id="ARBA00023136"/>
    </source>
</evidence>
<evidence type="ECO:0000256" key="2">
    <source>
        <dbReference type="ARBA" id="ARBA00022679"/>
    </source>
</evidence>
<feature type="transmembrane region" description="Helical" evidence="6">
    <location>
        <begin position="51"/>
        <end position="73"/>
    </location>
</feature>
<feature type="transmembrane region" description="Helical" evidence="6">
    <location>
        <begin position="12"/>
        <end position="31"/>
    </location>
</feature>
<dbReference type="Pfam" id="PF01790">
    <property type="entry name" value="LGT"/>
    <property type="match status" value="1"/>
</dbReference>
<comment type="caution">
    <text evidence="7">The sequence shown here is derived from an EMBL/GenBank/DDBJ whole genome shotgun (WGS) entry which is preliminary data.</text>
</comment>
<name>X0W0U7_9ZZZZ</name>
<evidence type="ECO:0000256" key="1">
    <source>
        <dbReference type="ARBA" id="ARBA00022475"/>
    </source>
</evidence>
<feature type="transmembrane region" description="Helical" evidence="6">
    <location>
        <begin position="93"/>
        <end position="110"/>
    </location>
</feature>
<feature type="non-terminal residue" evidence="7">
    <location>
        <position position="1"/>
    </location>
</feature>
<sequence length="179" mass="19663">SRIADGIQNFGAGLVFFGGLVGGILAVTLLLRRKKMGWLSTADTLAPYLILGYAVGRMGCFLAGCCHGVPSQLPWAIAFPNGAEPTTIPVHPTQLYEIIMGLAIFGFLYRFRSRARFTGQTFSLYLILAGTERFFIEFIRTNERYALGLTGAQFVGIIVIVIGGYLLYWLPRRSKADTS</sequence>
<feature type="transmembrane region" description="Helical" evidence="6">
    <location>
        <begin position="145"/>
        <end position="170"/>
    </location>
</feature>
<proteinExistence type="predicted"/>
<keyword evidence="5 6" id="KW-0472">Membrane</keyword>
<dbReference type="GO" id="GO:0008961">
    <property type="term" value="F:phosphatidylglycerol-prolipoprotein diacylglyceryl transferase activity"/>
    <property type="evidence" value="ECO:0007669"/>
    <property type="project" value="InterPro"/>
</dbReference>
<dbReference type="GO" id="GO:0005886">
    <property type="term" value="C:plasma membrane"/>
    <property type="evidence" value="ECO:0007669"/>
    <property type="project" value="InterPro"/>
</dbReference>
<dbReference type="AlphaFoldDB" id="X0W0U7"/>
<evidence type="ECO:0000313" key="7">
    <source>
        <dbReference type="EMBL" id="GAG24155.1"/>
    </source>
</evidence>
<dbReference type="InterPro" id="IPR001640">
    <property type="entry name" value="Lgt"/>
</dbReference>
<organism evidence="7">
    <name type="scientific">marine sediment metagenome</name>
    <dbReference type="NCBI Taxonomy" id="412755"/>
    <lineage>
        <taxon>unclassified sequences</taxon>
        <taxon>metagenomes</taxon>
        <taxon>ecological metagenomes</taxon>
    </lineage>
</organism>